<keyword evidence="2" id="KW-1185">Reference proteome</keyword>
<organism evidence="1 2">
    <name type="scientific">Bacillus cytotoxicus</name>
    <dbReference type="NCBI Taxonomy" id="580165"/>
    <lineage>
        <taxon>Bacteria</taxon>
        <taxon>Bacillati</taxon>
        <taxon>Bacillota</taxon>
        <taxon>Bacilli</taxon>
        <taxon>Bacillales</taxon>
        <taxon>Bacillaceae</taxon>
        <taxon>Bacillus</taxon>
        <taxon>Bacillus cereus group</taxon>
    </lineage>
</organism>
<sequence length="286" mass="33232">MKHKIALLADVHGNASALKAVIEDSIKEGVTEYWFLGDLIMPGPGANDLFEILDSIKVAAYVKGNWEDCFLDVLNKEIDFDNASDIYVSRLVQYQCENLDENYINLIKNLPLHLTRQVNNLSISISHNLQNKNYGGNLWPTNKQENFDQLFEHDYDIAIYAHTHHQLLRYSSNDQLIINPGTIGQPFYKWDKLHTDLRAQYAILEIDETGIAEVSFKKISYDVEKELKNAISNKLPYIDLYREILETGKTHTHDIELLQKINDKFNYKDEIINFFERNYWGIKGMK</sequence>
<comment type="caution">
    <text evidence="1">The sequence shown here is derived from an EMBL/GenBank/DDBJ whole genome shotgun (WGS) entry which is preliminary data.</text>
</comment>
<proteinExistence type="predicted"/>
<gene>
    <name evidence="1" type="ORF">M3215_05340</name>
</gene>
<evidence type="ECO:0000313" key="1">
    <source>
        <dbReference type="EMBL" id="MCM3735256.1"/>
    </source>
</evidence>
<evidence type="ECO:0000313" key="2">
    <source>
        <dbReference type="Proteomes" id="UP001202289"/>
    </source>
</evidence>
<dbReference type="EMBL" id="JAMBOP010000004">
    <property type="protein sequence ID" value="MCM3735256.1"/>
    <property type="molecule type" value="Genomic_DNA"/>
</dbReference>
<accession>A0ACC6A3B9</accession>
<name>A0ACC6A3B9_9BACI</name>
<reference evidence="1" key="1">
    <citation type="submission" date="2022-05" db="EMBL/GenBank/DDBJ databases">
        <title>Comparative Genomics of Spacecraft Associated Microbes.</title>
        <authorList>
            <person name="Tran M.T."/>
            <person name="Wright A."/>
            <person name="Seuylemezian A."/>
            <person name="Eisen J."/>
            <person name="Coil D."/>
        </authorList>
    </citation>
    <scope>NUCLEOTIDE SEQUENCE</scope>
    <source>
        <strain evidence="1">FAIRING 10M-2.2</strain>
    </source>
</reference>
<protein>
    <submittedName>
        <fullName evidence="1">Metallophosphatase family protein</fullName>
    </submittedName>
</protein>
<dbReference type="Proteomes" id="UP001202289">
    <property type="component" value="Unassembled WGS sequence"/>
</dbReference>